<keyword evidence="1" id="KW-0812">Transmembrane</keyword>
<evidence type="ECO:0000313" key="2">
    <source>
        <dbReference type="EMBL" id="KAG7523772.1"/>
    </source>
</evidence>
<reference evidence="2 3" key="1">
    <citation type="journal article" date="2021" name="Sci. Rep.">
        <title>Chromosome anchoring in Senegalese sole (Solea senegalensis) reveals sex-associated markers and genome rearrangements in flatfish.</title>
        <authorList>
            <person name="Guerrero-Cozar I."/>
            <person name="Gomez-Garrido J."/>
            <person name="Berbel C."/>
            <person name="Martinez-Blanch J.F."/>
            <person name="Alioto T."/>
            <person name="Claros M.G."/>
            <person name="Gagnaire P.A."/>
            <person name="Manchado M."/>
        </authorList>
    </citation>
    <scope>NUCLEOTIDE SEQUENCE [LARGE SCALE GENOMIC DNA]</scope>
    <source>
        <strain evidence="2">Sse05_10M</strain>
    </source>
</reference>
<keyword evidence="1" id="KW-0472">Membrane</keyword>
<accession>A0AAV6T359</accession>
<dbReference type="AlphaFoldDB" id="A0AAV6T359"/>
<evidence type="ECO:0000313" key="3">
    <source>
        <dbReference type="Proteomes" id="UP000693946"/>
    </source>
</evidence>
<organism evidence="2 3">
    <name type="scientific">Solea senegalensis</name>
    <name type="common">Senegalese sole</name>
    <dbReference type="NCBI Taxonomy" id="28829"/>
    <lineage>
        <taxon>Eukaryota</taxon>
        <taxon>Metazoa</taxon>
        <taxon>Chordata</taxon>
        <taxon>Craniata</taxon>
        <taxon>Vertebrata</taxon>
        <taxon>Euteleostomi</taxon>
        <taxon>Actinopterygii</taxon>
        <taxon>Neopterygii</taxon>
        <taxon>Teleostei</taxon>
        <taxon>Neoteleostei</taxon>
        <taxon>Acanthomorphata</taxon>
        <taxon>Carangaria</taxon>
        <taxon>Pleuronectiformes</taxon>
        <taxon>Pleuronectoidei</taxon>
        <taxon>Soleidae</taxon>
        <taxon>Solea</taxon>
    </lineage>
</organism>
<feature type="transmembrane region" description="Helical" evidence="1">
    <location>
        <begin position="80"/>
        <end position="106"/>
    </location>
</feature>
<evidence type="ECO:0000256" key="1">
    <source>
        <dbReference type="SAM" id="Phobius"/>
    </source>
</evidence>
<dbReference type="EMBL" id="JAGKHQ010000001">
    <property type="protein sequence ID" value="KAG7523772.1"/>
    <property type="molecule type" value="Genomic_DNA"/>
</dbReference>
<keyword evidence="3" id="KW-1185">Reference proteome</keyword>
<gene>
    <name evidence="2" type="ORF">JOB18_003000</name>
</gene>
<name>A0AAV6T359_SOLSE</name>
<proteinExistence type="predicted"/>
<feature type="transmembrane region" description="Helical" evidence="1">
    <location>
        <begin position="28"/>
        <end position="47"/>
    </location>
</feature>
<comment type="caution">
    <text evidence="2">The sequence shown here is derived from an EMBL/GenBank/DDBJ whole genome shotgun (WGS) entry which is preliminary data.</text>
</comment>
<dbReference type="Proteomes" id="UP000693946">
    <property type="component" value="Linkage Group LG1"/>
</dbReference>
<feature type="transmembrane region" description="Helical" evidence="1">
    <location>
        <begin position="54"/>
        <end position="74"/>
    </location>
</feature>
<keyword evidence="1" id="KW-1133">Transmembrane helix</keyword>
<sequence>MEMLRCCFACLVLSGQKAVTTETDKVEPLSAGVGVVALLIWVFAGVADIPDADVLLAFTSAGALLLLVAVGAVVDDTVEVKVAIADAVVPFDVLALVGVAVIKAVVKMEDT</sequence>
<protein>
    <submittedName>
        <fullName evidence="2">Uncharacterized protein</fullName>
    </submittedName>
</protein>